<dbReference type="GO" id="GO:0019752">
    <property type="term" value="P:carboxylic acid metabolic process"/>
    <property type="evidence" value="ECO:0007669"/>
    <property type="project" value="InterPro"/>
</dbReference>
<name>A0A1C0ZVK7_9BACL</name>
<reference evidence="4" key="1">
    <citation type="submission" date="2016-05" db="EMBL/GenBank/DDBJ databases">
        <title>Paenibacillus oryzae. sp. nov., isolated from the rice root.</title>
        <authorList>
            <person name="Zhang J."/>
            <person name="Zhang X."/>
        </authorList>
    </citation>
    <scope>NUCLEOTIDE SEQUENCE [LARGE SCALE GENOMIC DNA]</scope>
    <source>
        <strain evidence="4">KCTC13222</strain>
    </source>
</reference>
<sequence>MSNGLNEKFQNDNMRLSPYNYDQKVISQIHLAKELVLCDATIREGAQGSIIGFTTEEKLEIIRKSANAGTKLFQIGTTRDITELKQILKGIKDANLDVETEVLLATQDKDWRKPLDEALELGVTYIDILTLLTPHGAVINRGASPEQVIDHIGEQIAYLVSRGGRVSFDPMDGPRTDLPILLKAYRTAVEAGAERIRLLDTVGTSGMAAWRYLMTTLRNEFKDVKICAHCHNDFGQAMANVYTSIECGADMIDVCINGLGERAGNAALAEVAAGAALLYDRDTGIKLDHMYELSSFVGDIAKQRLERNKPIVGEWTFAHGDEGHHQINHFAPWAFEGIKAEVFGNDQKTLLGSSSGLFSTKSKLISLGFQDVADDVAMQICQDVLYQTKVRKSVLKDNSIKSIAEKYVIKS</sequence>
<keyword evidence="1" id="KW-0808">Transferase</keyword>
<evidence type="ECO:0000259" key="2">
    <source>
        <dbReference type="PROSITE" id="PS50991"/>
    </source>
</evidence>
<gene>
    <name evidence="3" type="ORF">A8709_30290</name>
</gene>
<dbReference type="Proteomes" id="UP000093309">
    <property type="component" value="Unassembled WGS sequence"/>
</dbReference>
<organism evidence="3 4">
    <name type="scientific">Paenibacillus pectinilyticus</name>
    <dbReference type="NCBI Taxonomy" id="512399"/>
    <lineage>
        <taxon>Bacteria</taxon>
        <taxon>Bacillati</taxon>
        <taxon>Bacillota</taxon>
        <taxon>Bacilli</taxon>
        <taxon>Bacillales</taxon>
        <taxon>Paenibacillaceae</taxon>
        <taxon>Paenibacillus</taxon>
    </lineage>
</organism>
<dbReference type="AlphaFoldDB" id="A0A1C0ZVK7"/>
<accession>A0A1C0ZVK7</accession>
<dbReference type="Gene3D" id="1.10.238.260">
    <property type="match status" value="1"/>
</dbReference>
<evidence type="ECO:0000256" key="1">
    <source>
        <dbReference type="ARBA" id="ARBA00022679"/>
    </source>
</evidence>
<dbReference type="InterPro" id="IPR002034">
    <property type="entry name" value="AIPM/Hcit_synth_CS"/>
</dbReference>
<dbReference type="GO" id="GO:0046912">
    <property type="term" value="F:acyltransferase activity, acyl groups converted into alkyl on transfer"/>
    <property type="evidence" value="ECO:0007669"/>
    <property type="project" value="InterPro"/>
</dbReference>
<evidence type="ECO:0000313" key="3">
    <source>
        <dbReference type="EMBL" id="OCT12144.1"/>
    </source>
</evidence>
<dbReference type="PROSITE" id="PS50991">
    <property type="entry name" value="PYR_CT"/>
    <property type="match status" value="1"/>
</dbReference>
<dbReference type="Gene3D" id="3.20.20.70">
    <property type="entry name" value="Aldolase class I"/>
    <property type="match status" value="1"/>
</dbReference>
<dbReference type="OrthoDB" id="9804858at2"/>
<dbReference type="STRING" id="512399.A8709_30290"/>
<comment type="caution">
    <text evidence="3">The sequence shown here is derived from an EMBL/GenBank/DDBJ whole genome shotgun (WGS) entry which is preliminary data.</text>
</comment>
<evidence type="ECO:0000313" key="4">
    <source>
        <dbReference type="Proteomes" id="UP000093309"/>
    </source>
</evidence>
<keyword evidence="4" id="KW-1185">Reference proteome</keyword>
<dbReference type="PROSITE" id="PS00816">
    <property type="entry name" value="AIPM_HOMOCIT_SYNTH_2"/>
    <property type="match status" value="1"/>
</dbReference>
<dbReference type="CDD" id="cd03174">
    <property type="entry name" value="DRE_TIM_metallolyase"/>
    <property type="match status" value="1"/>
</dbReference>
<feature type="domain" description="Pyruvate carboxyltransferase" evidence="2">
    <location>
        <begin position="35"/>
        <end position="291"/>
    </location>
</feature>
<dbReference type="SUPFAM" id="SSF51569">
    <property type="entry name" value="Aldolase"/>
    <property type="match status" value="1"/>
</dbReference>
<protein>
    <recommendedName>
        <fullName evidence="2">Pyruvate carboxyltransferase domain-containing protein</fullName>
    </recommendedName>
</protein>
<dbReference type="EMBL" id="LYPC01000027">
    <property type="protein sequence ID" value="OCT12144.1"/>
    <property type="molecule type" value="Genomic_DNA"/>
</dbReference>
<proteinExistence type="predicted"/>
<dbReference type="InterPro" id="IPR000891">
    <property type="entry name" value="PYR_CT"/>
</dbReference>
<dbReference type="Pfam" id="PF00682">
    <property type="entry name" value="HMGL-like"/>
    <property type="match status" value="1"/>
</dbReference>
<dbReference type="PANTHER" id="PTHR42880:SF1">
    <property type="entry name" value="ISOPROPYLMALATE_HOMOCITRATE_CITRAMALATE SYNTHASE FAMILY PROTEIN"/>
    <property type="match status" value="1"/>
</dbReference>
<dbReference type="InterPro" id="IPR013785">
    <property type="entry name" value="Aldolase_TIM"/>
</dbReference>
<dbReference type="PANTHER" id="PTHR42880">
    <property type="entry name" value="HOMOCITRATE SYNTHASE"/>
    <property type="match status" value="1"/>
</dbReference>
<dbReference type="RefSeq" id="WP_065856159.1">
    <property type="nucleotide sequence ID" value="NZ_LYPC01000027.1"/>
</dbReference>